<dbReference type="PATRIC" id="fig|435590.9.peg.1506"/>
<proteinExistence type="predicted"/>
<dbReference type="BioCyc" id="BVUL435590:G1G59-1512-MONOMER"/>
<dbReference type="KEGG" id="bvu:BVU_1443"/>
<protein>
    <submittedName>
        <fullName evidence="1">Uncharacterized protein</fullName>
    </submittedName>
</protein>
<organism evidence="1 2">
    <name type="scientific">Phocaeicola vulgatus (strain ATCC 8482 / DSM 1447 / JCM 5826 / CCUG 4940 / NBRC 14291 / NCTC 11154)</name>
    <name type="common">Bacteroides vulgatus</name>
    <dbReference type="NCBI Taxonomy" id="435590"/>
    <lineage>
        <taxon>Bacteria</taxon>
        <taxon>Pseudomonadati</taxon>
        <taxon>Bacteroidota</taxon>
        <taxon>Bacteroidia</taxon>
        <taxon>Bacteroidales</taxon>
        <taxon>Bacteroidaceae</taxon>
        <taxon>Phocaeicola</taxon>
    </lineage>
</organism>
<accession>A6L0B6</accession>
<dbReference type="HOGENOM" id="CLU_1056290_0_0_10"/>
<dbReference type="Proteomes" id="UP000002861">
    <property type="component" value="Chromosome"/>
</dbReference>
<evidence type="ECO:0000313" key="1">
    <source>
        <dbReference type="EMBL" id="ABR39130.1"/>
    </source>
</evidence>
<dbReference type="eggNOG" id="ENOG50346D7">
    <property type="taxonomic scope" value="Bacteria"/>
</dbReference>
<name>A6L0B6_PHOV8</name>
<evidence type="ECO:0000313" key="2">
    <source>
        <dbReference type="Proteomes" id="UP000002861"/>
    </source>
</evidence>
<dbReference type="AlphaFoldDB" id="A6L0B6"/>
<reference evidence="1 2" key="1">
    <citation type="journal article" date="2007" name="PLoS Biol.">
        <title>Evolution of symbiotic bacteria in the distal human intestine.</title>
        <authorList>
            <person name="Xu J."/>
            <person name="Mahowald M.A."/>
            <person name="Ley R.E."/>
            <person name="Lozupone C.A."/>
            <person name="Hamady M."/>
            <person name="Martens E.C."/>
            <person name="Henrissat B."/>
            <person name="Coutinho P.M."/>
            <person name="Minx P."/>
            <person name="Latreille P."/>
            <person name="Cordum H."/>
            <person name="Van Brunt A."/>
            <person name="Kim K."/>
            <person name="Fulton R.S."/>
            <person name="Fulton L.A."/>
            <person name="Clifton S.W."/>
            <person name="Wilson R.K."/>
            <person name="Knight R.D."/>
            <person name="Gordon J.I."/>
        </authorList>
    </citation>
    <scope>NUCLEOTIDE SEQUENCE [LARGE SCALE GENOMIC DNA]</scope>
    <source>
        <strain evidence="2">ATCC 8482 / DSM 1447 / JCM 5826 / CCUG 4940 / NBRC 14291 / NCTC 11154</strain>
    </source>
</reference>
<dbReference type="RefSeq" id="WP_011965183.1">
    <property type="nucleotide sequence ID" value="NC_009614.1"/>
</dbReference>
<dbReference type="PaxDb" id="435590-BVU_1443"/>
<sequence length="263" mass="30615">MDLYADDLADYIYQENDVDKKRALLLKVEAEIKKLMGEQEKGSLDLRHIGAVQIEKIQDLIGTRSLILNQMFQATSQEIKRFEAVNELLNSLTKKMYHRMANLYRTLINSPKDESFDDDYIIRGTLRYVFCGVESILELPEDSYYGSDFAYMIELICCLLEEYNGGLPEIEECSCNYSSKNTSDMTDEQLQCVDVWDDGVTWAEEHLRRPELKHIIVCHAIHDICTHKPYSIPDLLRLNDFWVEAHLVCQHIIDQNGKRYNSD</sequence>
<gene>
    <name evidence="1" type="ordered locus">BVU_1443</name>
</gene>
<dbReference type="GeneID" id="5302409"/>
<dbReference type="EMBL" id="CP000139">
    <property type="protein sequence ID" value="ABR39130.1"/>
    <property type="molecule type" value="Genomic_DNA"/>
</dbReference>